<keyword evidence="8" id="KW-1185">Reference proteome</keyword>
<dbReference type="InterPro" id="IPR050189">
    <property type="entry name" value="MFS_Efflux_Transporters"/>
</dbReference>
<dbReference type="Gene3D" id="1.20.1250.20">
    <property type="entry name" value="MFS general substrate transporter like domains"/>
    <property type="match status" value="1"/>
</dbReference>
<keyword evidence="2" id="KW-1003">Cell membrane</keyword>
<organism evidence="7 8">
    <name type="scientific">Devosia geojensis</name>
    <dbReference type="NCBI Taxonomy" id="443610"/>
    <lineage>
        <taxon>Bacteria</taxon>
        <taxon>Pseudomonadati</taxon>
        <taxon>Pseudomonadota</taxon>
        <taxon>Alphaproteobacteria</taxon>
        <taxon>Hyphomicrobiales</taxon>
        <taxon>Devosiaceae</taxon>
        <taxon>Devosia</taxon>
    </lineage>
</organism>
<protein>
    <submittedName>
        <fullName evidence="7">Transporter</fullName>
    </submittedName>
</protein>
<feature type="transmembrane region" description="Helical" evidence="6">
    <location>
        <begin position="44"/>
        <end position="64"/>
    </location>
</feature>
<dbReference type="RefSeq" id="WP_046107524.1">
    <property type="nucleotide sequence ID" value="NZ_JZEX01000057.1"/>
</dbReference>
<sequence length="389" mass="39451">MQDRRIVLAVVALGLTQIIGWGTTFNLPAVLGPAMATDLAVSLPAIMAGPTVMLVTMAATSWALAPLNERHGPHAVMAAGSAIGAAGLALLAVSPNVFVYYAAWLILGFAGTAMLTTAAQIALAQLAGDKARQAIGGLMLFGGLATTVSWPVANALSGAIGWRGVCLVFALALLLVCVPLHWRVLRRPAPAAAGTAGDGKPVPAVDRTDFALMAVAIAANGFVTWGFSLTIIILLTGRGLAIDVAVSTAAIIGLMQIIARFIDFAGGRRWSSLQIGLAASAALPLSFCILIFGQGLPAALAFVVVYGLAGGMLAVARATIPLHFFPPGAYARASAQLAGPLNLAFAAAPPAFAAILASLGAEAALTIAFAMSLVGFGALACLSLRRRPA</sequence>
<dbReference type="GO" id="GO:0022857">
    <property type="term" value="F:transmembrane transporter activity"/>
    <property type="evidence" value="ECO:0007669"/>
    <property type="project" value="InterPro"/>
</dbReference>
<feature type="transmembrane region" description="Helical" evidence="6">
    <location>
        <begin position="337"/>
        <end position="357"/>
    </location>
</feature>
<dbReference type="PANTHER" id="PTHR43124">
    <property type="entry name" value="PURINE EFFLUX PUMP PBUE"/>
    <property type="match status" value="1"/>
</dbReference>
<feature type="transmembrane region" description="Helical" evidence="6">
    <location>
        <begin position="363"/>
        <end position="384"/>
    </location>
</feature>
<dbReference type="OrthoDB" id="7200137at2"/>
<comment type="caution">
    <text evidence="7">The sequence shown here is derived from an EMBL/GenBank/DDBJ whole genome shotgun (WGS) entry which is preliminary data.</text>
</comment>
<evidence type="ECO:0000256" key="2">
    <source>
        <dbReference type="ARBA" id="ARBA00022475"/>
    </source>
</evidence>
<feature type="transmembrane region" description="Helical" evidence="6">
    <location>
        <begin position="240"/>
        <end position="261"/>
    </location>
</feature>
<evidence type="ECO:0000313" key="7">
    <source>
        <dbReference type="EMBL" id="KKB12825.1"/>
    </source>
</evidence>
<feature type="transmembrane region" description="Helical" evidence="6">
    <location>
        <begin position="210"/>
        <end position="234"/>
    </location>
</feature>
<dbReference type="AlphaFoldDB" id="A0A0F5FW74"/>
<evidence type="ECO:0000256" key="3">
    <source>
        <dbReference type="ARBA" id="ARBA00022692"/>
    </source>
</evidence>
<dbReference type="STRING" id="443610.VE25_05135"/>
<name>A0A0F5FW74_9HYPH</name>
<feature type="transmembrane region" description="Helical" evidence="6">
    <location>
        <begin position="273"/>
        <end position="292"/>
    </location>
</feature>
<feature type="transmembrane region" description="Helical" evidence="6">
    <location>
        <begin position="99"/>
        <end position="123"/>
    </location>
</feature>
<keyword evidence="5 6" id="KW-0472">Membrane</keyword>
<evidence type="ECO:0000256" key="5">
    <source>
        <dbReference type="ARBA" id="ARBA00023136"/>
    </source>
</evidence>
<dbReference type="PANTHER" id="PTHR43124:SF3">
    <property type="entry name" value="CHLORAMPHENICOL EFFLUX PUMP RV0191"/>
    <property type="match status" value="1"/>
</dbReference>
<feature type="transmembrane region" description="Helical" evidence="6">
    <location>
        <begin position="135"/>
        <end position="153"/>
    </location>
</feature>
<evidence type="ECO:0000256" key="6">
    <source>
        <dbReference type="SAM" id="Phobius"/>
    </source>
</evidence>
<evidence type="ECO:0000256" key="1">
    <source>
        <dbReference type="ARBA" id="ARBA00004651"/>
    </source>
</evidence>
<keyword evidence="4 6" id="KW-1133">Transmembrane helix</keyword>
<keyword evidence="3 6" id="KW-0812">Transmembrane</keyword>
<dbReference type="InterPro" id="IPR036259">
    <property type="entry name" value="MFS_trans_sf"/>
</dbReference>
<dbReference type="GO" id="GO:0005886">
    <property type="term" value="C:plasma membrane"/>
    <property type="evidence" value="ECO:0007669"/>
    <property type="project" value="UniProtKB-SubCell"/>
</dbReference>
<dbReference type="EMBL" id="JZEX01000057">
    <property type="protein sequence ID" value="KKB12825.1"/>
    <property type="molecule type" value="Genomic_DNA"/>
</dbReference>
<dbReference type="SUPFAM" id="SSF103473">
    <property type="entry name" value="MFS general substrate transporter"/>
    <property type="match status" value="1"/>
</dbReference>
<accession>A0A0F5FW74</accession>
<dbReference type="InterPro" id="IPR011701">
    <property type="entry name" value="MFS"/>
</dbReference>
<evidence type="ECO:0000313" key="8">
    <source>
        <dbReference type="Proteomes" id="UP000033632"/>
    </source>
</evidence>
<reference evidence="7 8" key="1">
    <citation type="submission" date="2015-03" db="EMBL/GenBank/DDBJ databases">
        <authorList>
            <person name="Hassan Y.I."/>
            <person name="Lepp D."/>
            <person name="Li X.-Z."/>
            <person name="Zhou T."/>
        </authorList>
    </citation>
    <scope>NUCLEOTIDE SEQUENCE [LARGE SCALE GENOMIC DNA]</scope>
    <source>
        <strain evidence="7 8">BD-c194</strain>
    </source>
</reference>
<dbReference type="Pfam" id="PF07690">
    <property type="entry name" value="MFS_1"/>
    <property type="match status" value="1"/>
</dbReference>
<feature type="transmembrane region" description="Helical" evidence="6">
    <location>
        <begin position="76"/>
        <end position="93"/>
    </location>
</feature>
<dbReference type="Proteomes" id="UP000033632">
    <property type="component" value="Unassembled WGS sequence"/>
</dbReference>
<dbReference type="PATRIC" id="fig|443610.3.peg.3577"/>
<feature type="transmembrane region" description="Helical" evidence="6">
    <location>
        <begin position="159"/>
        <end position="178"/>
    </location>
</feature>
<feature type="transmembrane region" description="Helical" evidence="6">
    <location>
        <begin position="298"/>
        <end position="316"/>
    </location>
</feature>
<proteinExistence type="predicted"/>
<comment type="subcellular location">
    <subcellularLocation>
        <location evidence="1">Cell membrane</location>
        <topology evidence="1">Multi-pass membrane protein</topology>
    </subcellularLocation>
</comment>
<gene>
    <name evidence="7" type="ORF">VE25_05135</name>
</gene>
<evidence type="ECO:0000256" key="4">
    <source>
        <dbReference type="ARBA" id="ARBA00022989"/>
    </source>
</evidence>